<feature type="domain" description="Glucose-methanol-choline oxidoreductase N-terminal" evidence="7">
    <location>
        <begin position="82"/>
        <end position="105"/>
    </location>
</feature>
<comment type="caution">
    <text evidence="9">The sequence shown here is derived from an EMBL/GenBank/DDBJ whole genome shotgun (WGS) entry which is preliminary data.</text>
</comment>
<comment type="cofactor">
    <cofactor evidence="1">
        <name>FAD</name>
        <dbReference type="ChEBI" id="CHEBI:57692"/>
    </cofactor>
</comment>
<dbReference type="RefSeq" id="WP_138215704.1">
    <property type="nucleotide sequence ID" value="NZ_VASG01000006.1"/>
</dbReference>
<gene>
    <name evidence="9" type="ORF">FEA48_22110</name>
</gene>
<evidence type="ECO:0000256" key="6">
    <source>
        <dbReference type="RuleBase" id="RU003968"/>
    </source>
</evidence>
<keyword evidence="3 6" id="KW-0285">Flavoprotein</keyword>
<dbReference type="PROSITE" id="PS00624">
    <property type="entry name" value="GMC_OXRED_2"/>
    <property type="match status" value="1"/>
</dbReference>
<sequence>MERLYEYIVVGAGSAGCAVAGRLADAGCSVALLETGGHDHTGKVTVPVGLVLTIPRKGDYNYAYESTAQPSLAGRASYLPRGRGLGGSSSINGMLYLRGTPSDYDGWAAAGCEGWSWNEVLPYFKRAENNERAAGKDDALHGGSGPLHVTDPRSPCSWARHFIEAAASVGHAYNHDFNGPQQEGVGYFQVTQFNGERWNAARAYLHRGNADDATYNGGRDNLQVLTGSRALRILFQGKRATGVLVERDGQEVALHASREVIVCAGSLVSPQLLMVSGIGPAAHLRQLGIAPLHDAPEVGQNLQEHPDLILHKRIFSTDLFGVTVRGALSYLGQWRKYKRERGGLFTRTFTEAGAFLKTDPTLADPDIQLHFVMSSGDNHGRTFHYGSGYSIHVCVLRPHSRGQIRLHSADMRDDPLIELNLLKDERDMATMLKGVKLVHEILEQPVLTRFGGKPLFHGHLKFDGSDDEAVKQMIREHCDNVYHPVGSCRMGGDEQSVVDPQLRVRGVQGLRVADASVIPLQVGGNTNAPTIMIGEKCADLLLAERNDAQPGRATSLGELQPS</sequence>
<dbReference type="AlphaFoldDB" id="A0A5R8ZYK7"/>
<dbReference type="Gene3D" id="3.50.50.60">
    <property type="entry name" value="FAD/NAD(P)-binding domain"/>
    <property type="match status" value="1"/>
</dbReference>
<dbReference type="InterPro" id="IPR012132">
    <property type="entry name" value="GMC_OxRdtase"/>
</dbReference>
<dbReference type="InterPro" id="IPR036188">
    <property type="entry name" value="FAD/NAD-bd_sf"/>
</dbReference>
<dbReference type="Pfam" id="PF05199">
    <property type="entry name" value="GMC_oxred_C"/>
    <property type="match status" value="1"/>
</dbReference>
<dbReference type="PANTHER" id="PTHR11552">
    <property type="entry name" value="GLUCOSE-METHANOL-CHOLINE GMC OXIDOREDUCTASE"/>
    <property type="match status" value="1"/>
</dbReference>
<dbReference type="GO" id="GO:0016614">
    <property type="term" value="F:oxidoreductase activity, acting on CH-OH group of donors"/>
    <property type="evidence" value="ECO:0007669"/>
    <property type="project" value="InterPro"/>
</dbReference>
<accession>A0A5R8ZYK7</accession>
<evidence type="ECO:0000256" key="3">
    <source>
        <dbReference type="ARBA" id="ARBA00022630"/>
    </source>
</evidence>
<reference evidence="10" key="2">
    <citation type="submission" date="2019-06" db="EMBL/GenBank/DDBJ databases">
        <title>AzeR, a transcriptional regulator that responds to azelaic acid in Pseudomonas nitroreducens.</title>
        <authorList>
            <person name="Bez C."/>
            <person name="Javvadi S.G."/>
            <person name="Bertani I."/>
            <person name="Devescovi G."/>
            <person name="Studholme D.J."/>
            <person name="Geller A."/>
            <person name="Levy A."/>
            <person name="Venturi V."/>
        </authorList>
    </citation>
    <scope>NUCLEOTIDE SEQUENCE [LARGE SCALE GENOMIC DNA]</scope>
    <source>
        <strain evidence="10">DSM 9128</strain>
    </source>
</reference>
<dbReference type="InterPro" id="IPR007867">
    <property type="entry name" value="GMC_OxRtase_C"/>
</dbReference>
<keyword evidence="4 6" id="KW-0274">FAD</keyword>
<dbReference type="GO" id="GO:0050660">
    <property type="term" value="F:flavin adenine dinucleotide binding"/>
    <property type="evidence" value="ECO:0007669"/>
    <property type="project" value="InterPro"/>
</dbReference>
<name>A0A5R8ZYK7_PSENT</name>
<evidence type="ECO:0000259" key="7">
    <source>
        <dbReference type="PROSITE" id="PS00623"/>
    </source>
</evidence>
<evidence type="ECO:0000256" key="5">
    <source>
        <dbReference type="ARBA" id="ARBA00023002"/>
    </source>
</evidence>
<protein>
    <submittedName>
        <fullName evidence="9">GMC family oxidoreductase</fullName>
    </submittedName>
</protein>
<dbReference type="InterPro" id="IPR000172">
    <property type="entry name" value="GMC_OxRdtase_N"/>
</dbReference>
<comment type="similarity">
    <text evidence="2 6">Belongs to the GMC oxidoreductase family.</text>
</comment>
<evidence type="ECO:0000313" key="9">
    <source>
        <dbReference type="EMBL" id="TLP71518.1"/>
    </source>
</evidence>
<dbReference type="SUPFAM" id="SSF54373">
    <property type="entry name" value="FAD-linked reductases, C-terminal domain"/>
    <property type="match status" value="1"/>
</dbReference>
<organism evidence="9 10">
    <name type="scientific">Pseudomonas nitroreducens</name>
    <dbReference type="NCBI Taxonomy" id="46680"/>
    <lineage>
        <taxon>Bacteria</taxon>
        <taxon>Pseudomonadati</taxon>
        <taxon>Pseudomonadota</taxon>
        <taxon>Gammaproteobacteria</taxon>
        <taxon>Pseudomonadales</taxon>
        <taxon>Pseudomonadaceae</taxon>
        <taxon>Pseudomonas</taxon>
    </lineage>
</organism>
<proteinExistence type="inferred from homology"/>
<reference evidence="9 10" key="1">
    <citation type="submission" date="2019-05" db="EMBL/GenBank/DDBJ databases">
        <authorList>
            <person name="Moore K."/>
            <person name="O'Neill P."/>
            <person name="Farbos A."/>
            <person name="Studholme D.J."/>
        </authorList>
    </citation>
    <scope>NUCLEOTIDE SEQUENCE [LARGE SCALE GENOMIC DNA]</scope>
    <source>
        <strain evidence="9 10">DSM 9128</strain>
    </source>
</reference>
<evidence type="ECO:0000313" key="10">
    <source>
        <dbReference type="Proteomes" id="UP000307510"/>
    </source>
</evidence>
<evidence type="ECO:0000256" key="4">
    <source>
        <dbReference type="ARBA" id="ARBA00022827"/>
    </source>
</evidence>
<dbReference type="PIRSF" id="PIRSF000137">
    <property type="entry name" value="Alcohol_oxidase"/>
    <property type="match status" value="1"/>
</dbReference>
<dbReference type="Pfam" id="PF00732">
    <property type="entry name" value="GMC_oxred_N"/>
    <property type="match status" value="1"/>
</dbReference>
<dbReference type="Proteomes" id="UP000307510">
    <property type="component" value="Unassembled WGS sequence"/>
</dbReference>
<feature type="domain" description="Glucose-methanol-choline oxidoreductase N-terminal" evidence="8">
    <location>
        <begin position="265"/>
        <end position="279"/>
    </location>
</feature>
<evidence type="ECO:0000256" key="1">
    <source>
        <dbReference type="ARBA" id="ARBA00001974"/>
    </source>
</evidence>
<dbReference type="SUPFAM" id="SSF51905">
    <property type="entry name" value="FAD/NAD(P)-binding domain"/>
    <property type="match status" value="1"/>
</dbReference>
<dbReference type="PROSITE" id="PS51257">
    <property type="entry name" value="PROKAR_LIPOPROTEIN"/>
    <property type="match status" value="1"/>
</dbReference>
<evidence type="ECO:0000256" key="2">
    <source>
        <dbReference type="ARBA" id="ARBA00010790"/>
    </source>
</evidence>
<dbReference type="Gene3D" id="3.30.410.40">
    <property type="match status" value="1"/>
</dbReference>
<dbReference type="PANTHER" id="PTHR11552:SF147">
    <property type="entry name" value="CHOLINE DEHYDROGENASE, MITOCHONDRIAL"/>
    <property type="match status" value="1"/>
</dbReference>
<dbReference type="PROSITE" id="PS00623">
    <property type="entry name" value="GMC_OXRED_1"/>
    <property type="match status" value="1"/>
</dbReference>
<evidence type="ECO:0000259" key="8">
    <source>
        <dbReference type="PROSITE" id="PS00624"/>
    </source>
</evidence>
<keyword evidence="5" id="KW-0560">Oxidoreductase</keyword>
<dbReference type="EMBL" id="VASG01000006">
    <property type="protein sequence ID" value="TLP71518.1"/>
    <property type="molecule type" value="Genomic_DNA"/>
</dbReference>